<feature type="binding site" evidence="9 11">
    <location>
        <begin position="374"/>
        <end position="378"/>
    </location>
    <ligand>
        <name>substrate</name>
    </ligand>
</feature>
<dbReference type="InterPro" id="IPR055132">
    <property type="entry name" value="RNase_J_b_CASP"/>
</dbReference>
<dbReference type="HAMAP" id="MF_01491">
    <property type="entry name" value="RNase_J_bact"/>
    <property type="match status" value="1"/>
</dbReference>
<comment type="cofactor">
    <cofactor evidence="12">
        <name>Zn(2+)</name>
        <dbReference type="ChEBI" id="CHEBI:29105"/>
    </cofactor>
    <text evidence="12">Binds 2 Zn(2+) ions per subunit. It is not clear if Zn(2+) or Mg(2+) is physiologically important.</text>
</comment>
<keyword evidence="5 9" id="KW-0378">Hydrolase</keyword>
<comment type="subcellular location">
    <subcellularLocation>
        <location evidence="9">Cytoplasm</location>
    </subcellularLocation>
</comment>
<dbReference type="CDD" id="cd07714">
    <property type="entry name" value="RNaseJ_MBL-fold"/>
    <property type="match status" value="1"/>
</dbReference>
<dbReference type="Pfam" id="PF17770">
    <property type="entry name" value="RNase_J_C"/>
    <property type="match status" value="1"/>
</dbReference>
<keyword evidence="1 9" id="KW-0963">Cytoplasm</keyword>
<evidence type="ECO:0000313" key="15">
    <source>
        <dbReference type="Proteomes" id="UP000234342"/>
    </source>
</evidence>
<dbReference type="NCBIfam" id="TIGR00649">
    <property type="entry name" value="MG423"/>
    <property type="match status" value="1"/>
</dbReference>
<dbReference type="InterPro" id="IPR042173">
    <property type="entry name" value="RNase_J_2"/>
</dbReference>
<evidence type="ECO:0000256" key="9">
    <source>
        <dbReference type="HAMAP-Rule" id="MF_01491"/>
    </source>
</evidence>
<accession>A0A2H1IBG2</accession>
<feature type="binding site" evidence="12">
    <location>
        <position position="453"/>
    </location>
    <ligand>
        <name>Ca(2+)</name>
        <dbReference type="ChEBI" id="CHEBI:29108"/>
    </ligand>
</feature>
<dbReference type="GO" id="GO:0005737">
    <property type="term" value="C:cytoplasm"/>
    <property type="evidence" value="ECO:0007669"/>
    <property type="project" value="UniProtKB-SubCell"/>
</dbReference>
<dbReference type="Pfam" id="PF07521">
    <property type="entry name" value="RMMBL"/>
    <property type="match status" value="1"/>
</dbReference>
<feature type="domain" description="Metallo-beta-lactamase" evidence="13">
    <location>
        <begin position="32"/>
        <end position="226"/>
    </location>
</feature>
<feature type="active site" description="Proton acceptor" evidence="10">
    <location>
        <position position="378"/>
    </location>
</feature>
<dbReference type="EMBL" id="FXZE01000002">
    <property type="protein sequence ID" value="SMX72551.1"/>
    <property type="molecule type" value="Genomic_DNA"/>
</dbReference>
<evidence type="ECO:0000256" key="2">
    <source>
        <dbReference type="ARBA" id="ARBA00022722"/>
    </source>
</evidence>
<dbReference type="GO" id="GO:0004521">
    <property type="term" value="F:RNA endonuclease activity"/>
    <property type="evidence" value="ECO:0007669"/>
    <property type="project" value="UniProtKB-UniRule"/>
</dbReference>
<dbReference type="InterPro" id="IPR011108">
    <property type="entry name" value="RMMBL"/>
</dbReference>
<dbReference type="InterPro" id="IPR030854">
    <property type="entry name" value="RNase_J_bac"/>
</dbReference>
<evidence type="ECO:0000256" key="4">
    <source>
        <dbReference type="ARBA" id="ARBA00022759"/>
    </source>
</evidence>
<gene>
    <name evidence="9" type="primary">rnj</name>
    <name evidence="14" type="ORF">BANT10_00797</name>
</gene>
<comment type="function">
    <text evidence="9">An RNase that has 5'-3' exonuclease and possibly endonuclease activity. Involved in maturation of rRNA and in some organisms also mRNA maturation and/or decay.</text>
</comment>
<feature type="binding site" evidence="12">
    <location>
        <position position="400"/>
    </location>
    <ligand>
        <name>Zn(2+)</name>
        <dbReference type="ChEBI" id="CHEBI:29105"/>
        <label>1</label>
        <note>catalytic</note>
    </ligand>
</feature>
<dbReference type="GO" id="GO:0003723">
    <property type="term" value="F:RNA binding"/>
    <property type="evidence" value="ECO:0007669"/>
    <property type="project" value="UniProtKB-UniRule"/>
</dbReference>
<evidence type="ECO:0000259" key="13">
    <source>
        <dbReference type="SMART" id="SM00849"/>
    </source>
</evidence>
<comment type="similarity">
    <text evidence="9">Belongs to the metallo-beta-lactamase superfamily. RNA-metabolizing metallo-beta-lactamase-like family. Bacterial RNase J subfamily.</text>
</comment>
<comment type="subunit">
    <text evidence="9">Homodimer, may be a subunit of the RNA degradosome.</text>
</comment>
<feature type="active site" description="Proton donor" evidence="10">
    <location>
        <position position="206"/>
    </location>
</feature>
<dbReference type="InterPro" id="IPR036866">
    <property type="entry name" value="RibonucZ/Hydroxyglut_hydro"/>
</dbReference>
<keyword evidence="8 9" id="KW-0694">RNA-binding</keyword>
<dbReference type="SMART" id="SM00849">
    <property type="entry name" value="Lactamase_B"/>
    <property type="match status" value="1"/>
</dbReference>
<evidence type="ECO:0000256" key="5">
    <source>
        <dbReference type="ARBA" id="ARBA00022801"/>
    </source>
</evidence>
<proteinExistence type="inferred from homology"/>
<dbReference type="InterPro" id="IPR004613">
    <property type="entry name" value="RNase_J"/>
</dbReference>
<feature type="binding site" evidence="11">
    <location>
        <begin position="243"/>
        <end position="245"/>
    </location>
    <ligand>
        <name>substrate</name>
    </ligand>
</feature>
<dbReference type="Gene3D" id="3.10.20.580">
    <property type="match status" value="1"/>
</dbReference>
<feature type="binding site" evidence="12">
    <location>
        <position position="87"/>
    </location>
    <ligand>
        <name>Zn(2+)</name>
        <dbReference type="ChEBI" id="CHEBI:29105"/>
        <label>1</label>
        <note>catalytic</note>
    </ligand>
</feature>
<dbReference type="AlphaFoldDB" id="A0A2H1IBG2"/>
<evidence type="ECO:0000256" key="10">
    <source>
        <dbReference type="PIRSR" id="PIRSR004803-1"/>
    </source>
</evidence>
<dbReference type="GO" id="GO:0008270">
    <property type="term" value="F:zinc ion binding"/>
    <property type="evidence" value="ECO:0007669"/>
    <property type="project" value="InterPro"/>
</dbReference>
<comment type="cofactor">
    <cofactor evidence="12">
        <name>Ca(2+)</name>
        <dbReference type="ChEBI" id="CHEBI:29108"/>
    </cofactor>
    <text evidence="12">Binds 1 Ca(2+) cation per subunit. Seen in 1 crystal structure, it is not clear if it is physiologically important.</text>
</comment>
<keyword evidence="12" id="KW-0106">Calcium</keyword>
<dbReference type="InterPro" id="IPR001279">
    <property type="entry name" value="Metallo-B-lactamas"/>
</dbReference>
<evidence type="ECO:0000256" key="1">
    <source>
        <dbReference type="ARBA" id="ARBA00022490"/>
    </source>
</evidence>
<dbReference type="Proteomes" id="UP000234342">
    <property type="component" value="Unassembled WGS sequence"/>
</dbReference>
<keyword evidence="9" id="KW-0698">rRNA processing</keyword>
<keyword evidence="3 12" id="KW-0479">Metal-binding</keyword>
<reference evidence="15" key="1">
    <citation type="submission" date="2017-03" db="EMBL/GenBank/DDBJ databases">
        <authorList>
            <person name="Monnet C."/>
        </authorList>
    </citation>
    <scope>NUCLEOTIDE SEQUENCE [LARGE SCALE GENOMIC DNA]</scope>
    <source>
        <strain evidence="15">P10</strain>
    </source>
</reference>
<evidence type="ECO:0000256" key="11">
    <source>
        <dbReference type="PIRSR" id="PIRSR004803-2"/>
    </source>
</evidence>
<name>A0A2H1IBG2_9MICO</name>
<evidence type="ECO:0000256" key="7">
    <source>
        <dbReference type="ARBA" id="ARBA00022839"/>
    </source>
</evidence>
<protein>
    <recommendedName>
        <fullName evidence="9">Ribonuclease J</fullName>
        <shortName evidence="9">RNase J</shortName>
        <ecNumber evidence="9">3.1.-.-</ecNumber>
    </recommendedName>
</protein>
<dbReference type="Gene3D" id="3.60.15.10">
    <property type="entry name" value="Ribonuclease Z/Hydroxyacylglutathione hydrolase-like"/>
    <property type="match status" value="1"/>
</dbReference>
<feature type="binding site" evidence="12">
    <location>
        <position position="60"/>
    </location>
    <ligand>
        <name>Ca(2+)</name>
        <dbReference type="ChEBI" id="CHEBI:29108"/>
    </ligand>
</feature>
<keyword evidence="4 9" id="KW-0255">Endonuclease</keyword>
<dbReference type="PIRSF" id="PIRSF004803">
    <property type="entry name" value="RnjA"/>
    <property type="match status" value="1"/>
</dbReference>
<keyword evidence="15" id="KW-1185">Reference proteome</keyword>
<dbReference type="GO" id="GO:0006364">
    <property type="term" value="P:rRNA processing"/>
    <property type="evidence" value="ECO:0007669"/>
    <property type="project" value="UniProtKB-UniRule"/>
</dbReference>
<evidence type="ECO:0000256" key="8">
    <source>
        <dbReference type="ARBA" id="ARBA00022884"/>
    </source>
</evidence>
<dbReference type="Pfam" id="PF00753">
    <property type="entry name" value="Lactamase_B"/>
    <property type="match status" value="1"/>
</dbReference>
<feature type="binding site" evidence="12">
    <location>
        <position position="90"/>
    </location>
    <ligand>
        <name>Zn(2+)</name>
        <dbReference type="ChEBI" id="CHEBI:29105"/>
        <label>1</label>
        <note>catalytic</note>
    </ligand>
</feature>
<dbReference type="EC" id="3.1.-.-" evidence="9"/>
<dbReference type="GO" id="GO:0004534">
    <property type="term" value="F:5'-3' RNA exonuclease activity"/>
    <property type="evidence" value="ECO:0007669"/>
    <property type="project" value="UniProtKB-UniRule"/>
</dbReference>
<keyword evidence="7 9" id="KW-0269">Exonuclease</keyword>
<organism evidence="14 15">
    <name type="scientific">Brevibacterium antiquum</name>
    <dbReference type="NCBI Taxonomy" id="234835"/>
    <lineage>
        <taxon>Bacteria</taxon>
        <taxon>Bacillati</taxon>
        <taxon>Actinomycetota</taxon>
        <taxon>Actinomycetes</taxon>
        <taxon>Micrococcales</taxon>
        <taxon>Brevibacteriaceae</taxon>
        <taxon>Brevibacterium</taxon>
    </lineage>
</organism>
<dbReference type="SUPFAM" id="SSF56281">
    <property type="entry name" value="Metallo-hydrolase/oxidoreductase"/>
    <property type="match status" value="1"/>
</dbReference>
<feature type="binding site" evidence="12">
    <location>
        <position position="89"/>
    </location>
    <ligand>
        <name>Zn(2+)</name>
        <dbReference type="ChEBI" id="CHEBI:29105"/>
        <label>1</label>
        <note>catalytic</note>
    </ligand>
</feature>
<dbReference type="PANTHER" id="PTHR43694:SF1">
    <property type="entry name" value="RIBONUCLEASE J"/>
    <property type="match status" value="1"/>
</dbReference>
<feature type="binding site" evidence="12">
    <location>
        <position position="174"/>
    </location>
    <ligand>
        <name>Zn(2+)</name>
        <dbReference type="ChEBI" id="CHEBI:29105"/>
        <label>1</label>
        <note>catalytic</note>
    </ligand>
</feature>
<dbReference type="InterPro" id="IPR041636">
    <property type="entry name" value="RNase_J_C"/>
</dbReference>
<evidence type="ECO:0000256" key="6">
    <source>
        <dbReference type="ARBA" id="ARBA00022833"/>
    </source>
</evidence>
<sequence>MNNALTQELKLPPKMDPEAVRIVALGGLGEVGRNMTVFEYHGKLLIVDCGVLFPEEDQPGVDLILPDFAYLDDRLDDIVGLVLTHGHEDHIGAVPYLLRRKADIPILGSKLTIALIEAKLKEHRIKPITRVVKEDDLDQLGPFDLEFVAVNHSIPDALAVFIRTGAGNILHTGDFKMDQLPLDGRITDLRAFARLGEEGVDLFMTDSTNAEVPGFTALEKDIGPVLENLFGHAERRVIVASFSSHIHRVQQVLNAADAHGRKVALVGRSMVRNMKIAEDLGYLEVPRGALIDIKEVDKLPDDQVVLMCTGSQGEPMAALSRMANRSHRVEVGDGDTVILASSLIPGNENSVFKVINGLMKLGAQVITKADAKIHVSGHASGGELLYCYNIVKPRGVMPVHGEWRHMLANARHAEATGVNPDNIVLADDGWVVDLKDGHAEVVGAVDCNFVFVDGSSVGEITEADLKDRLVLSGEGFVTIFMAINSQTKSLIAGPEIHARGVAESDSVFDSIMPKVTKAVEDALKDGTTDQYQLQQVVRRTVGRWAASKLRRKPMIVPMVVIV</sequence>
<keyword evidence="2 9" id="KW-0540">Nuclease</keyword>
<evidence type="ECO:0000313" key="14">
    <source>
        <dbReference type="EMBL" id="SMX72551.1"/>
    </source>
</evidence>
<dbReference type="PANTHER" id="PTHR43694">
    <property type="entry name" value="RIBONUCLEASE J"/>
    <property type="match status" value="1"/>
</dbReference>
<keyword evidence="6 12" id="KW-0862">Zinc</keyword>
<feature type="binding site" evidence="12">
    <location>
        <position position="152"/>
    </location>
    <ligand>
        <name>Zn(2+)</name>
        <dbReference type="ChEBI" id="CHEBI:29105"/>
        <label>1</label>
        <note>catalytic</note>
    </ligand>
</feature>
<evidence type="ECO:0000256" key="3">
    <source>
        <dbReference type="ARBA" id="ARBA00022723"/>
    </source>
</evidence>
<feature type="binding site" evidence="12">
    <location>
        <position position="62"/>
    </location>
    <ligand>
        <name>Ca(2+)</name>
        <dbReference type="ChEBI" id="CHEBI:29108"/>
    </ligand>
</feature>
<dbReference type="Pfam" id="PF22505">
    <property type="entry name" value="RNase_J_b_CASP"/>
    <property type="match status" value="1"/>
</dbReference>
<feature type="binding site" evidence="12">
    <location>
        <position position="85"/>
    </location>
    <ligand>
        <name>Zn(2+)</name>
        <dbReference type="ChEBI" id="CHEBI:29105"/>
        <label>1</label>
        <note>catalytic</note>
    </ligand>
</feature>
<evidence type="ECO:0000256" key="12">
    <source>
        <dbReference type="PIRSR" id="PIRSR004803-3"/>
    </source>
</evidence>
<dbReference type="Gene3D" id="3.40.50.10710">
    <property type="entry name" value="Metallo-hydrolase/oxidoreductase"/>
    <property type="match status" value="1"/>
</dbReference>